<dbReference type="HOGENOM" id="CLU_085355_0_0_0"/>
<name>L0DM71_SINAD</name>
<sequence>MRSDISRDLTRRELLAAGLAAAGAFALHSRVNAAPSAAEGPYGPFKMGLQSYSLRGYMANGKPDVKKALAITKDLGLHHWEAYPAHIPMTASSDEIARYKKLTEAEGVAVIGYGVIPFTKDHEANRKFFEFAKAMDFGYLSADPSLDSFDSLDKLVEEYGVGVGIHNHGPGHHYALIDTIAKVIKDHHPKIGCCIDTGHFLRSNEDPVRAAEVFGKRIYGVHLKDVKEHKDAKDVTERMKFTVLGHGDLRTADLLKVLAGLDYQYCLALEYEENVLNPVEDLRACLETVREAVGTLKKS</sequence>
<protein>
    <submittedName>
        <fullName evidence="2">Sugar phosphate isomerase/epimerase</fullName>
    </submittedName>
</protein>
<organism evidence="2 3">
    <name type="scientific">Singulisphaera acidiphila (strain ATCC BAA-1392 / DSM 18658 / VKM B-2454 / MOB10)</name>
    <dbReference type="NCBI Taxonomy" id="886293"/>
    <lineage>
        <taxon>Bacteria</taxon>
        <taxon>Pseudomonadati</taxon>
        <taxon>Planctomycetota</taxon>
        <taxon>Planctomycetia</taxon>
        <taxon>Isosphaerales</taxon>
        <taxon>Isosphaeraceae</taxon>
        <taxon>Singulisphaera</taxon>
    </lineage>
</organism>
<dbReference type="eggNOG" id="COG1082">
    <property type="taxonomic scope" value="Bacteria"/>
</dbReference>
<dbReference type="Pfam" id="PF01261">
    <property type="entry name" value="AP_endonuc_2"/>
    <property type="match status" value="1"/>
</dbReference>
<dbReference type="KEGG" id="saci:Sinac_6399"/>
<dbReference type="PANTHER" id="PTHR12110">
    <property type="entry name" value="HYDROXYPYRUVATE ISOMERASE"/>
    <property type="match status" value="1"/>
</dbReference>
<dbReference type="AlphaFoldDB" id="L0DM71"/>
<dbReference type="EMBL" id="CP003364">
    <property type="protein sequence ID" value="AGA30479.1"/>
    <property type="molecule type" value="Genomic_DNA"/>
</dbReference>
<dbReference type="Gene3D" id="3.20.20.150">
    <property type="entry name" value="Divalent-metal-dependent TIM barrel enzymes"/>
    <property type="match status" value="1"/>
</dbReference>
<dbReference type="InterPro" id="IPR036237">
    <property type="entry name" value="Xyl_isomerase-like_sf"/>
</dbReference>
<dbReference type="STRING" id="886293.Sinac_6399"/>
<dbReference type="PROSITE" id="PS51318">
    <property type="entry name" value="TAT"/>
    <property type="match status" value="1"/>
</dbReference>
<dbReference type="InterPro" id="IPR006311">
    <property type="entry name" value="TAT_signal"/>
</dbReference>
<dbReference type="InterPro" id="IPR013022">
    <property type="entry name" value="Xyl_isomerase-like_TIM-brl"/>
</dbReference>
<dbReference type="InterPro" id="IPR050312">
    <property type="entry name" value="IolE/XylAMocC-like"/>
</dbReference>
<dbReference type="OrthoDB" id="270456at2"/>
<dbReference type="GO" id="GO:0016853">
    <property type="term" value="F:isomerase activity"/>
    <property type="evidence" value="ECO:0007669"/>
    <property type="project" value="UniProtKB-KW"/>
</dbReference>
<gene>
    <name evidence="2" type="ordered locus">Sinac_6399</name>
</gene>
<dbReference type="PANTHER" id="PTHR12110:SF41">
    <property type="entry name" value="INOSOSE DEHYDRATASE"/>
    <property type="match status" value="1"/>
</dbReference>
<accession>L0DM71</accession>
<dbReference type="Proteomes" id="UP000010798">
    <property type="component" value="Chromosome"/>
</dbReference>
<keyword evidence="2" id="KW-0413">Isomerase</keyword>
<dbReference type="SUPFAM" id="SSF51658">
    <property type="entry name" value="Xylose isomerase-like"/>
    <property type="match status" value="1"/>
</dbReference>
<evidence type="ECO:0000259" key="1">
    <source>
        <dbReference type="Pfam" id="PF01261"/>
    </source>
</evidence>
<evidence type="ECO:0000313" key="3">
    <source>
        <dbReference type="Proteomes" id="UP000010798"/>
    </source>
</evidence>
<evidence type="ECO:0000313" key="2">
    <source>
        <dbReference type="EMBL" id="AGA30479.1"/>
    </source>
</evidence>
<feature type="domain" description="Xylose isomerase-like TIM barrel" evidence="1">
    <location>
        <begin position="147"/>
        <end position="283"/>
    </location>
</feature>
<dbReference type="RefSeq" id="WP_015249562.1">
    <property type="nucleotide sequence ID" value="NC_019892.1"/>
</dbReference>
<proteinExistence type="predicted"/>
<keyword evidence="3" id="KW-1185">Reference proteome</keyword>
<reference evidence="2 3" key="1">
    <citation type="submission" date="2012-02" db="EMBL/GenBank/DDBJ databases">
        <title>Complete sequence of chromosome of Singulisphaera acidiphila DSM 18658.</title>
        <authorList>
            <consortium name="US DOE Joint Genome Institute (JGI-PGF)"/>
            <person name="Lucas S."/>
            <person name="Copeland A."/>
            <person name="Lapidus A."/>
            <person name="Glavina del Rio T."/>
            <person name="Dalin E."/>
            <person name="Tice H."/>
            <person name="Bruce D."/>
            <person name="Goodwin L."/>
            <person name="Pitluck S."/>
            <person name="Peters L."/>
            <person name="Ovchinnikova G."/>
            <person name="Chertkov O."/>
            <person name="Kyrpides N."/>
            <person name="Mavromatis K."/>
            <person name="Ivanova N."/>
            <person name="Brettin T."/>
            <person name="Detter J.C."/>
            <person name="Han C."/>
            <person name="Larimer F."/>
            <person name="Land M."/>
            <person name="Hauser L."/>
            <person name="Markowitz V."/>
            <person name="Cheng J.-F."/>
            <person name="Hugenholtz P."/>
            <person name="Woyke T."/>
            <person name="Wu D."/>
            <person name="Tindall B."/>
            <person name="Pomrenke H."/>
            <person name="Brambilla E."/>
            <person name="Klenk H.-P."/>
            <person name="Eisen J.A."/>
        </authorList>
    </citation>
    <scope>NUCLEOTIDE SEQUENCE [LARGE SCALE GENOMIC DNA]</scope>
    <source>
        <strain evidence="3">ATCC BAA-1392 / DSM 18658 / VKM B-2454 / MOB10</strain>
    </source>
</reference>